<comment type="caution">
    <text evidence="1">The sequence shown here is derived from an EMBL/GenBank/DDBJ whole genome shotgun (WGS) entry which is preliminary data.</text>
</comment>
<dbReference type="OrthoDB" id="3636801at2759"/>
<keyword evidence="2" id="KW-1185">Reference proteome</keyword>
<gene>
    <name evidence="1" type="ORF">FSARC_5182</name>
</gene>
<reference evidence="1" key="2">
    <citation type="submission" date="2020-05" db="EMBL/GenBank/DDBJ databases">
        <authorList>
            <person name="Kim H.-S."/>
            <person name="Proctor R.H."/>
            <person name="Brown D.W."/>
        </authorList>
    </citation>
    <scope>NUCLEOTIDE SEQUENCE</scope>
    <source>
        <strain evidence="1">NRRL 20472</strain>
    </source>
</reference>
<proteinExistence type="predicted"/>
<protein>
    <submittedName>
        <fullName evidence="1">Uncharacterized protein</fullName>
    </submittedName>
</protein>
<name>A0A8H4U0L7_9HYPO</name>
<sequence length="496" mass="56632">MPQLMFSIAERTYQLVTSPLRLANHLHLTPVNSLMEDLLAFVWWRTLILVDSTVKTIYQLRLVKLVTQTSQIPQFVFDTNHPWVKENQDALETADIFLSHSSSSPEYFPLLGDVPADLFNHLEIDTASSEWQLDRLFGWLNANNRLREIQRYKAALDTCKSLRVDIRRLPARGPGLYGSLWEPNLPPRHLPGLVAEVLSSMPQLDELEFVLDCGLQAIKLFEVEFMRRGVTLPAVRRLVLGPNMHFLIAMCPNLKSLETSEGYPWYPRILIEGSERHDLMSATKGATNLEEFGMHLRWNPTDLEQNIAPALGRFSNLTQVYLPSAFGAGLCQQDPEDSSIGCSSVSGMQMRRRTTRLAMWMIDEISKELVAKVPCLETLFIENLRSSLVSQGKILWPWAGRVREFLMAAWPRYQAQRGNSFDADEKGDAPLFGNFMSEEEGVKDSWRPEFWKKYSWGTVCNFEDAAIQYGEDDPEVELLMQDVYMDLKEDGCGQMG</sequence>
<evidence type="ECO:0000313" key="2">
    <source>
        <dbReference type="Proteomes" id="UP000622797"/>
    </source>
</evidence>
<organism evidence="1 2">
    <name type="scientific">Fusarium sarcochroum</name>
    <dbReference type="NCBI Taxonomy" id="1208366"/>
    <lineage>
        <taxon>Eukaryota</taxon>
        <taxon>Fungi</taxon>
        <taxon>Dikarya</taxon>
        <taxon>Ascomycota</taxon>
        <taxon>Pezizomycotina</taxon>
        <taxon>Sordariomycetes</taxon>
        <taxon>Hypocreomycetidae</taxon>
        <taxon>Hypocreales</taxon>
        <taxon>Nectriaceae</taxon>
        <taxon>Fusarium</taxon>
        <taxon>Fusarium lateritium species complex</taxon>
    </lineage>
</organism>
<dbReference type="EMBL" id="JABEXW010000247">
    <property type="protein sequence ID" value="KAF4967270.1"/>
    <property type="molecule type" value="Genomic_DNA"/>
</dbReference>
<reference evidence="1" key="1">
    <citation type="journal article" date="2020" name="BMC Genomics">
        <title>Correction to: Identification and distribution of gene clusters required for synthesis of sphingolipid metabolism inhibitors in diverse species of the filamentous fungus Fusarium.</title>
        <authorList>
            <person name="Kim H.S."/>
            <person name="Lohmar J.M."/>
            <person name="Busman M."/>
            <person name="Brown D.W."/>
            <person name="Naumann T.A."/>
            <person name="Divon H.H."/>
            <person name="Lysoe E."/>
            <person name="Uhlig S."/>
            <person name="Proctor R.H."/>
        </authorList>
    </citation>
    <scope>NUCLEOTIDE SEQUENCE</scope>
    <source>
        <strain evidence="1">NRRL 20472</strain>
    </source>
</reference>
<evidence type="ECO:0000313" key="1">
    <source>
        <dbReference type="EMBL" id="KAF4967270.1"/>
    </source>
</evidence>
<dbReference type="Proteomes" id="UP000622797">
    <property type="component" value="Unassembled WGS sequence"/>
</dbReference>
<dbReference type="AlphaFoldDB" id="A0A8H4U0L7"/>
<accession>A0A8H4U0L7</accession>